<reference evidence="12" key="1">
    <citation type="submission" date="2023-08" db="EMBL/GenBank/DDBJ databases">
        <authorList>
            <person name="Alioto T."/>
            <person name="Alioto T."/>
            <person name="Gomez Garrido J."/>
        </authorList>
    </citation>
    <scope>NUCLEOTIDE SEQUENCE</scope>
</reference>
<evidence type="ECO:0000313" key="13">
    <source>
        <dbReference type="Proteomes" id="UP001178508"/>
    </source>
</evidence>
<dbReference type="InterPro" id="IPR005135">
    <property type="entry name" value="Endo/exonuclease/phosphatase"/>
</dbReference>
<dbReference type="GO" id="GO:0005524">
    <property type="term" value="F:ATP binding"/>
    <property type="evidence" value="ECO:0007669"/>
    <property type="project" value="UniProtKB-KW"/>
</dbReference>
<evidence type="ECO:0000313" key="12">
    <source>
        <dbReference type="EMBL" id="CAJ1085628.1"/>
    </source>
</evidence>
<dbReference type="InterPro" id="IPR009030">
    <property type="entry name" value="Growth_fac_rcpt_cys_sf"/>
</dbReference>
<feature type="region of interest" description="Disordered" evidence="10">
    <location>
        <begin position="648"/>
        <end position="683"/>
    </location>
</feature>
<dbReference type="EMBL" id="OY660885">
    <property type="protein sequence ID" value="CAJ1085628.1"/>
    <property type="molecule type" value="Genomic_DNA"/>
</dbReference>
<keyword evidence="4 9" id="KW-0347">Helicase</keyword>
<dbReference type="GO" id="GO:0006310">
    <property type="term" value="P:DNA recombination"/>
    <property type="evidence" value="ECO:0007669"/>
    <property type="project" value="UniProtKB-KW"/>
</dbReference>
<dbReference type="Gene3D" id="3.40.50.300">
    <property type="entry name" value="P-loop containing nucleotide triphosphate hydrolases"/>
    <property type="match status" value="1"/>
</dbReference>
<dbReference type="InterPro" id="IPR046700">
    <property type="entry name" value="DUF6570"/>
</dbReference>
<feature type="compositionally biased region" description="Basic and acidic residues" evidence="10">
    <location>
        <begin position="145"/>
        <end position="162"/>
    </location>
</feature>
<dbReference type="InterPro" id="IPR036691">
    <property type="entry name" value="Endo/exonu/phosph_ase_sf"/>
</dbReference>
<accession>A0AAV1HLN0</accession>
<dbReference type="Proteomes" id="UP001178508">
    <property type="component" value="Chromosome 22"/>
</dbReference>
<dbReference type="InterPro" id="IPR003593">
    <property type="entry name" value="AAA+_ATPase"/>
</dbReference>
<dbReference type="PANTHER" id="PTHR47642:SF5">
    <property type="entry name" value="ATP-DEPENDENT DNA HELICASE"/>
    <property type="match status" value="1"/>
</dbReference>
<feature type="region of interest" description="Disordered" evidence="10">
    <location>
        <begin position="699"/>
        <end position="729"/>
    </location>
</feature>
<dbReference type="SUPFAM" id="SSF56219">
    <property type="entry name" value="DNase I-like"/>
    <property type="match status" value="1"/>
</dbReference>
<evidence type="ECO:0000256" key="6">
    <source>
        <dbReference type="ARBA" id="ARBA00023125"/>
    </source>
</evidence>
<dbReference type="Pfam" id="PF03372">
    <property type="entry name" value="Exo_endo_phos"/>
    <property type="match status" value="1"/>
</dbReference>
<evidence type="ECO:0000256" key="2">
    <source>
        <dbReference type="ARBA" id="ARBA00022763"/>
    </source>
</evidence>
<dbReference type="InterPro" id="IPR010285">
    <property type="entry name" value="DNA_helicase_pif1-like_DEAD"/>
</dbReference>
<keyword evidence="3 9" id="KW-0378">Hydrolase</keyword>
<dbReference type="PANTHER" id="PTHR47642">
    <property type="entry name" value="ATP-DEPENDENT DNA HELICASE"/>
    <property type="match status" value="1"/>
</dbReference>
<dbReference type="SMART" id="SM00382">
    <property type="entry name" value="AAA"/>
    <property type="match status" value="1"/>
</dbReference>
<keyword evidence="5 9" id="KW-0067">ATP-binding</keyword>
<dbReference type="Pfam" id="PF05970">
    <property type="entry name" value="PIF1"/>
    <property type="match status" value="1"/>
</dbReference>
<evidence type="ECO:0000256" key="9">
    <source>
        <dbReference type="RuleBase" id="RU363044"/>
    </source>
</evidence>
<dbReference type="InterPro" id="IPR027417">
    <property type="entry name" value="P-loop_NTPase"/>
</dbReference>
<dbReference type="GO" id="GO:0016787">
    <property type="term" value="F:hydrolase activity"/>
    <property type="evidence" value="ECO:0007669"/>
    <property type="project" value="UniProtKB-KW"/>
</dbReference>
<dbReference type="Pfam" id="PF14214">
    <property type="entry name" value="Helitron_like_N"/>
    <property type="match status" value="1"/>
</dbReference>
<keyword evidence="2 9" id="KW-0227">DNA damage</keyword>
<proteinExistence type="inferred from homology"/>
<dbReference type="InterPro" id="IPR049163">
    <property type="entry name" value="Pif1-like_2B_dom"/>
</dbReference>
<keyword evidence="7 9" id="KW-0234">DNA repair</keyword>
<sequence length="2217" mass="255629">MSTSSSVTTTVINDDTSTPQMNIDIHENTEHDMETEQEQLMEFTQCSVTLTGPKSLAPQITTTVTDDSHDLSTLIETQAHRPQQISNNSLKSQQIQDTQSNVTQPLINIPVTSDNVLNEISSKLSKRNKAEKKKILRRVMTPDKTPQKKDNQKRKEREKYAKDETYKAKKKCYSMSKYSVDPEIQTKKRKKITSKYRESTDFRFRQKLYMTTKYRENVDFKDRQKKYITKKYRENVDFKDKQKKYITKKYRENVDFKDSQKRYITKKYRENVDFKDRQKKYITKKYTENVDFKDRQKKYITKKYTENVDFKDRQKLYITTKYKENVAFKARQKQYITTKYSENVAFKTRQKEYIRKKYSEDVNFRQRQRSFMHHRYANDIFRHQHRQLMRRMMRDRYKKNLAYRTMHKTRCALKISQKYKAISKRTRQTDRESENPLIESAIGDFRSHIKAGPTHVCTVCHKASFPNQVQKCKRSNYMKNPIMVSACLKGQYVHECNDNCRNQCTVPDERKTEWICHTCHNHLKNGSMPKLAIANNLELADIPPELCDLNILERHLIAKCITFAKIIPLPKGRQRAIHGNVVCVPSEVQETIQALPRLRNESQVMRVKLKRRLSYRGHHLFQTVTWSKLVQALHKLKEIHPQYEDITIRDEEELCDPTLPDDGDEDEDDGNDITMNDDDYDDDDLMEIDRIEAAAMHDVETNVENDDDNTELCDKTQTQDNDDQTQQQDADMHNGGVVLESCLQPRDVSEEILCFSDSTYSVAPAERNSPVSFFKIPKLEAMAFPVQFPTGENTLDENRPMKLSPSSYFKARLFGVDDRFAKDTNYLFFAQFVTEIHLATSSMSIQLRKGKPLTRDGRKITSKMLREKLEVERLVRNRDAIRFMQPLRGTPAYWDKTTKDLFAMIRQLGSPTFFVTFSAAEMRWPEVIIAIKLQQGEEVNFEELDWSTKCDILRSNPVTTMRMFDKRVEALYRDLIMSPAQPLGKVFDFFWRLEFQHRGSPHIHGLLWVEGAPVFERDSDKTVCDFVSKHISAQLPDPNKQPELYKKVKEVQIHSKNHSKTCFKSASSGCRFGFPKPPSRQTMITRPVDDDEESERLKTAKEKLAPLNQLLNKPETESMSFQQLLSVCDLTADEYEKHMNVMSQSSNIILKREPKDCWVNTYNPHLLKAWDANIDVQFILSYYSLIHYICTYMCKSENSVSQYLQTLIQNSDRECVNECDEMKAVMQAYSKKREVSAQEAVARVTSLNMKKSSRSVVFVPTDDNPVKMSLPVSSLDNTTPDSLNVWMTSLTDKYKSRPESPEFEEMCMADFASTCRLVYGQQTKGKKVLPLLNELGFIQRRESDNAAVIRYRRISKEKYPEQFYGTLLRLYLPYRSDDELKRPYLPTYESFYETGVVQLPYSDRPLRVKLIVKRNRERYEKNSEEIDSALEDFEQNKGIVDEWCNLAPESELVRLECIDELHARHCDDENVQEDVPDYSRQANAATEARVMREPPTIDPTRLRQMYQSLNQKQACVFYAVRDWCIKRVCGLQPEQFFYYIDGGAGTGKSHLIKCIHSEASKILRTLPRRAEEADISNPTVLLTAFTGTAAFNISGTTLHSLLKLPRSLKPPFQGLGNQLDEIRCELLNAEIIIIDEISMVSKPLFAYVDVRLKQIKGSHKPFGGMSVIAVGDFYQLPPVRQSKPLCVYDPIELDLWRDSFQMITLDEIMRQKDDKTFAEMLNRLRVKTRSDELSEADRALLSQRVTEPQLCPSDVLHIFATNKQVAAHNSATLSQHHSDITTIDADDFKKDPQTGHMKRQGAPCHGSRNDLPDTLDVAVGARVMLIRNIDVSQGLVNGSFATIGRLISSENNGSALVTMLGLTMDDETAGRSYRTRGDNLVYIERSEEALKQRGVVRRQFPVKLAFACTIHKVQGMTRKSAVVSLKHIFEPGMAYVAISRVTSLSGLHMLDLDDSKIYANPAVTLSLQTMRQANFDHIMPFLQIQHSLSRQDTMSIIHHNTEGLPAHVNDTKSHHELCLADVLCLTETHLQGSFVADSLQFEGYTMFKRNRHLSYTNFPQMASKGGGGVAVYVKNHLQVVEKQYLNNVTDLEFVALKVESPVSALIAAVYRPPDYSVPSFLSNLGSLLDSLEIMDCHPIIVCGDFNENLFSNASKPILDFFQSKGYGQLITAATTDKNTLLDLIFISQPQLCLSSGIVQTYYSYHNATYCVISSNRS</sequence>
<dbReference type="EC" id="5.6.2.3" evidence="9"/>
<comment type="catalytic activity">
    <reaction evidence="9">
        <text>ATP + H2O = ADP + phosphate + H(+)</text>
        <dbReference type="Rhea" id="RHEA:13065"/>
        <dbReference type="ChEBI" id="CHEBI:15377"/>
        <dbReference type="ChEBI" id="CHEBI:15378"/>
        <dbReference type="ChEBI" id="CHEBI:30616"/>
        <dbReference type="ChEBI" id="CHEBI:43474"/>
        <dbReference type="ChEBI" id="CHEBI:456216"/>
        <dbReference type="EC" id="5.6.2.3"/>
    </reaction>
</comment>
<keyword evidence="9" id="KW-0233">DNA recombination</keyword>
<feature type="region of interest" description="Disordered" evidence="10">
    <location>
        <begin position="79"/>
        <end position="99"/>
    </location>
</feature>
<gene>
    <name evidence="12" type="ORF">XNOV1_A042950</name>
</gene>
<feature type="compositionally biased region" description="Acidic residues" evidence="10">
    <location>
        <begin position="701"/>
        <end position="711"/>
    </location>
</feature>
<evidence type="ECO:0000256" key="8">
    <source>
        <dbReference type="ARBA" id="ARBA00023235"/>
    </source>
</evidence>
<keyword evidence="1 9" id="KW-0547">Nucleotide-binding</keyword>
<evidence type="ECO:0000259" key="11">
    <source>
        <dbReference type="SMART" id="SM00382"/>
    </source>
</evidence>
<dbReference type="Pfam" id="PF20209">
    <property type="entry name" value="DUF6570"/>
    <property type="match status" value="1"/>
</dbReference>
<feature type="compositionally biased region" description="Acidic residues" evidence="10">
    <location>
        <begin position="650"/>
        <end position="683"/>
    </location>
</feature>
<dbReference type="InterPro" id="IPR051055">
    <property type="entry name" value="PIF1_helicase"/>
</dbReference>
<dbReference type="CDD" id="cd18809">
    <property type="entry name" value="SF1_C_RecD"/>
    <property type="match status" value="1"/>
</dbReference>
<keyword evidence="13" id="KW-1185">Reference proteome</keyword>
<dbReference type="SUPFAM" id="SSF57184">
    <property type="entry name" value="Growth factor receptor domain"/>
    <property type="match status" value="1"/>
</dbReference>
<protein>
    <recommendedName>
        <fullName evidence="9">ATP-dependent DNA helicase</fullName>
        <ecNumber evidence="9">5.6.2.3</ecNumber>
    </recommendedName>
</protein>
<dbReference type="Gene3D" id="3.60.10.10">
    <property type="entry name" value="Endonuclease/exonuclease/phosphatase"/>
    <property type="match status" value="1"/>
</dbReference>
<evidence type="ECO:0000256" key="10">
    <source>
        <dbReference type="SAM" id="MobiDB-lite"/>
    </source>
</evidence>
<feature type="region of interest" description="Disordered" evidence="10">
    <location>
        <begin position="123"/>
        <end position="162"/>
    </location>
</feature>
<feature type="region of interest" description="Disordered" evidence="10">
    <location>
        <begin position="1785"/>
        <end position="1809"/>
    </location>
</feature>
<dbReference type="SUPFAM" id="SSF52540">
    <property type="entry name" value="P-loop containing nucleoside triphosphate hydrolases"/>
    <property type="match status" value="2"/>
</dbReference>
<feature type="compositionally biased region" description="Basic residues" evidence="10">
    <location>
        <begin position="124"/>
        <end position="137"/>
    </location>
</feature>
<evidence type="ECO:0000256" key="3">
    <source>
        <dbReference type="ARBA" id="ARBA00022801"/>
    </source>
</evidence>
<dbReference type="Pfam" id="PF21530">
    <property type="entry name" value="Pif1_2B_dom"/>
    <property type="match status" value="1"/>
</dbReference>
<evidence type="ECO:0000256" key="1">
    <source>
        <dbReference type="ARBA" id="ARBA00022741"/>
    </source>
</evidence>
<comment type="cofactor">
    <cofactor evidence="9">
        <name>Mg(2+)</name>
        <dbReference type="ChEBI" id="CHEBI:18420"/>
    </cofactor>
</comment>
<keyword evidence="8" id="KW-0413">Isomerase</keyword>
<dbReference type="GO" id="GO:0043139">
    <property type="term" value="F:5'-3' DNA helicase activity"/>
    <property type="evidence" value="ECO:0007669"/>
    <property type="project" value="UniProtKB-EC"/>
</dbReference>
<dbReference type="GO" id="GO:0000723">
    <property type="term" value="P:telomere maintenance"/>
    <property type="evidence" value="ECO:0007669"/>
    <property type="project" value="InterPro"/>
</dbReference>
<evidence type="ECO:0000256" key="4">
    <source>
        <dbReference type="ARBA" id="ARBA00022806"/>
    </source>
</evidence>
<evidence type="ECO:0000256" key="7">
    <source>
        <dbReference type="ARBA" id="ARBA00023204"/>
    </source>
</evidence>
<dbReference type="InterPro" id="IPR025476">
    <property type="entry name" value="Helitron_helicase-like"/>
</dbReference>
<organism evidence="12 13">
    <name type="scientific">Xyrichtys novacula</name>
    <name type="common">Pearly razorfish</name>
    <name type="synonym">Hemipteronotus novacula</name>
    <dbReference type="NCBI Taxonomy" id="13765"/>
    <lineage>
        <taxon>Eukaryota</taxon>
        <taxon>Metazoa</taxon>
        <taxon>Chordata</taxon>
        <taxon>Craniata</taxon>
        <taxon>Vertebrata</taxon>
        <taxon>Euteleostomi</taxon>
        <taxon>Actinopterygii</taxon>
        <taxon>Neopterygii</taxon>
        <taxon>Teleostei</taxon>
        <taxon>Neoteleostei</taxon>
        <taxon>Acanthomorphata</taxon>
        <taxon>Eupercaria</taxon>
        <taxon>Labriformes</taxon>
        <taxon>Labridae</taxon>
        <taxon>Xyrichtys</taxon>
    </lineage>
</organism>
<feature type="domain" description="AAA+ ATPase" evidence="11">
    <location>
        <begin position="1534"/>
        <end position="1784"/>
    </location>
</feature>
<name>A0AAV1HLN0_XYRNO</name>
<dbReference type="GO" id="GO:0006281">
    <property type="term" value="P:DNA repair"/>
    <property type="evidence" value="ECO:0007669"/>
    <property type="project" value="UniProtKB-KW"/>
</dbReference>
<comment type="similarity">
    <text evidence="9">Belongs to the helicase family.</text>
</comment>
<evidence type="ECO:0000256" key="5">
    <source>
        <dbReference type="ARBA" id="ARBA00022840"/>
    </source>
</evidence>
<feature type="compositionally biased region" description="Low complexity" evidence="10">
    <location>
        <begin position="715"/>
        <end position="729"/>
    </location>
</feature>
<keyword evidence="6" id="KW-0238">DNA-binding</keyword>